<dbReference type="Proteomes" id="UP001164459">
    <property type="component" value="Chromosome"/>
</dbReference>
<feature type="compositionally biased region" description="Low complexity" evidence="1">
    <location>
        <begin position="8"/>
        <end position="21"/>
    </location>
</feature>
<proteinExistence type="predicted"/>
<name>A0ABY7HBY6_9BACT</name>
<accession>A0ABY7HBY6</accession>
<sequence length="443" mass="48622">MSDDGKHATAAGKAPALAAATREARQHPNADDPVATTSETCPVELTLIIQRIKEWPKNPQAQGTNARQGGTIAEFELLKVGDSTPLVTGVMLEAAGPSSLVAGSDQRVLAGTYSLIKNPGTKGPYRLVQLSQDLADQSFGERSMVNIHSGNVPGDLEGCLCPGPGWEERGVKKLNGVEDRSDVYPAVKAGSRDKLAELEREIRKYGRLETRTTYDGAETYTNSSYYSNVRVIIRDIRPIYVYFAIFFVVGDRAFERAAATWERAVKASPEFLAGRDRFIPPIAVSTETDFKTAWTQILTISKEPYHVIKEGRIFSHASKGDRQDGLEFEAGGGNDGTTNRVELQSLQRLNWATDASLHLHSCNSGIVGGRGWSPAQVLAASQRVTVYGQTGYAYFSTNKDRYVRIDDRSTDVYLWAYRRRLNAPLLVFGDDQSMPAANFPPPK</sequence>
<feature type="region of interest" description="Disordered" evidence="1">
    <location>
        <begin position="1"/>
        <end position="38"/>
    </location>
</feature>
<evidence type="ECO:0000256" key="1">
    <source>
        <dbReference type="SAM" id="MobiDB-lite"/>
    </source>
</evidence>
<reference evidence="2" key="1">
    <citation type="submission" date="2022-11" db="EMBL/GenBank/DDBJ databases">
        <title>Minimal conservation of predation-associated metabolite biosynthetic gene clusters underscores biosynthetic potential of Myxococcota including descriptions for ten novel species: Archangium lansinium sp. nov., Myxococcus landrumus sp. nov., Nannocystis bai.</title>
        <authorList>
            <person name="Ahearne A."/>
            <person name="Stevens C."/>
            <person name="Dowd S."/>
        </authorList>
    </citation>
    <scope>NUCLEOTIDE SEQUENCE</scope>
    <source>
        <strain evidence="2">Fl3</strain>
    </source>
</reference>
<dbReference type="RefSeq" id="WP_269038961.1">
    <property type="nucleotide sequence ID" value="NZ_CP114040.1"/>
</dbReference>
<keyword evidence="3" id="KW-1185">Reference proteome</keyword>
<dbReference type="EMBL" id="CP114040">
    <property type="protein sequence ID" value="WAS96595.1"/>
    <property type="molecule type" value="Genomic_DNA"/>
</dbReference>
<gene>
    <name evidence="2" type="ORF">O0S08_10595</name>
</gene>
<organism evidence="2 3">
    <name type="scientific">Nannocystis punicea</name>
    <dbReference type="NCBI Taxonomy" id="2995304"/>
    <lineage>
        <taxon>Bacteria</taxon>
        <taxon>Pseudomonadati</taxon>
        <taxon>Myxococcota</taxon>
        <taxon>Polyangia</taxon>
        <taxon>Nannocystales</taxon>
        <taxon>Nannocystaceae</taxon>
        <taxon>Nannocystis</taxon>
    </lineage>
</organism>
<evidence type="ECO:0000313" key="3">
    <source>
        <dbReference type="Proteomes" id="UP001164459"/>
    </source>
</evidence>
<protein>
    <submittedName>
        <fullName evidence="2">Uncharacterized protein</fullName>
    </submittedName>
</protein>
<evidence type="ECO:0000313" key="2">
    <source>
        <dbReference type="EMBL" id="WAS96595.1"/>
    </source>
</evidence>